<dbReference type="Proteomes" id="UP000038802">
    <property type="component" value="Unassembled WGS sequence"/>
</dbReference>
<reference evidence="2" key="1">
    <citation type="submission" date="2015-03" db="EMBL/GenBank/DDBJ databases">
        <authorList>
            <consortium name="Pathogen Informatics"/>
        </authorList>
    </citation>
    <scope>NUCLEOTIDE SEQUENCE [LARGE SCALE GENOMIC DNA]</scope>
    <source>
        <strain evidence="2">K00500041</strain>
    </source>
</reference>
<organism evidence="1 2">
    <name type="scientific">Mycobacterium tuberculosis</name>
    <dbReference type="NCBI Taxonomy" id="1773"/>
    <lineage>
        <taxon>Bacteria</taxon>
        <taxon>Bacillati</taxon>
        <taxon>Actinomycetota</taxon>
        <taxon>Actinomycetes</taxon>
        <taxon>Mycobacteriales</taxon>
        <taxon>Mycobacteriaceae</taxon>
        <taxon>Mycobacterium</taxon>
        <taxon>Mycobacterium tuberculosis complex</taxon>
    </lineage>
</organism>
<gene>
    <name evidence="1" type="ORF">ERS007703_03738</name>
</gene>
<sequence>MARYKLTQALASWSQPNATSIASTIATMASTAHRNHQYLPHGGTPSAGGAPTRVRGSAPTRWRRLRAGASCDTCLRVTVQVAP</sequence>
<dbReference type="EMBL" id="CSAE01000544">
    <property type="protein sequence ID" value="COW48732.1"/>
    <property type="molecule type" value="Genomic_DNA"/>
</dbReference>
<accession>A0A0U0S6Z8</accession>
<proteinExistence type="predicted"/>
<evidence type="ECO:0000313" key="1">
    <source>
        <dbReference type="EMBL" id="COW48732.1"/>
    </source>
</evidence>
<name>A0A0U0S6Z8_MYCTX</name>
<dbReference type="AlphaFoldDB" id="A0A0U0S6Z8"/>
<evidence type="ECO:0000313" key="2">
    <source>
        <dbReference type="Proteomes" id="UP000038802"/>
    </source>
</evidence>
<protein>
    <submittedName>
        <fullName evidence="1">Uncharacterized protein</fullName>
    </submittedName>
</protein>